<dbReference type="Gene3D" id="3.40.50.1000">
    <property type="entry name" value="HAD superfamily/HAD-like"/>
    <property type="match status" value="1"/>
</dbReference>
<reference evidence="1 2" key="1">
    <citation type="submission" date="2019-03" db="EMBL/GenBank/DDBJ databases">
        <title>Genomic Encyclopedia of Type Strains, Phase IV (KMG-IV): sequencing the most valuable type-strain genomes for metagenomic binning, comparative biology and taxonomic classification.</title>
        <authorList>
            <person name="Goeker M."/>
        </authorList>
    </citation>
    <scope>NUCLEOTIDE SEQUENCE [LARGE SCALE GENOMIC DNA]</scope>
    <source>
        <strain evidence="1 2">DSM 21667</strain>
    </source>
</reference>
<sequence>MLIPAEVVFLLDVDNTLLDKDRFVADLTSQLDRAFGMQERERYWAIYADLRGKLGYADYLGALQTFRIGIETDPALLQMSKFLLDYCFSERLYSGALAAVEQLSRWGTTVILSDGDIVFQPRKIMRSGLWDATGGRVLVYRHKEQMLDVVQRLFPARHFVMIDDKPRLLAAMKPIMGDRLTTVFVQQGHYAAEAKSVAIDPTPDVTIEHIADLRRFAMSDFHATEASIVGARTQQFPGSTSAEQA</sequence>
<evidence type="ECO:0000313" key="1">
    <source>
        <dbReference type="EMBL" id="TDR38357.1"/>
    </source>
</evidence>
<name>A0A4R6YM01_9GAMM</name>
<gene>
    <name evidence="1" type="ORF">DFR29_12129</name>
</gene>
<keyword evidence="2" id="KW-1185">Reference proteome</keyword>
<organism evidence="1 2">
    <name type="scientific">Tahibacter aquaticus</name>
    <dbReference type="NCBI Taxonomy" id="520092"/>
    <lineage>
        <taxon>Bacteria</taxon>
        <taxon>Pseudomonadati</taxon>
        <taxon>Pseudomonadota</taxon>
        <taxon>Gammaproteobacteria</taxon>
        <taxon>Lysobacterales</taxon>
        <taxon>Rhodanobacteraceae</taxon>
        <taxon>Tahibacter</taxon>
    </lineage>
</organism>
<accession>A0A4R6YM01</accession>
<proteinExistence type="predicted"/>
<protein>
    <submittedName>
        <fullName evidence="1">FMN phosphatase YigB (HAD superfamily)</fullName>
    </submittedName>
</protein>
<dbReference type="Proteomes" id="UP000295293">
    <property type="component" value="Unassembled WGS sequence"/>
</dbReference>
<dbReference type="Pfam" id="PF00702">
    <property type="entry name" value="Hydrolase"/>
    <property type="match status" value="1"/>
</dbReference>
<dbReference type="AlphaFoldDB" id="A0A4R6YM01"/>
<dbReference type="SUPFAM" id="SSF56784">
    <property type="entry name" value="HAD-like"/>
    <property type="match status" value="1"/>
</dbReference>
<dbReference type="RefSeq" id="WP_243746179.1">
    <property type="nucleotide sequence ID" value="NZ_SNZH01000021.1"/>
</dbReference>
<evidence type="ECO:0000313" key="2">
    <source>
        <dbReference type="Proteomes" id="UP000295293"/>
    </source>
</evidence>
<dbReference type="InterPro" id="IPR036412">
    <property type="entry name" value="HAD-like_sf"/>
</dbReference>
<dbReference type="InterPro" id="IPR023214">
    <property type="entry name" value="HAD_sf"/>
</dbReference>
<dbReference type="EMBL" id="SNZH01000021">
    <property type="protein sequence ID" value="TDR38357.1"/>
    <property type="molecule type" value="Genomic_DNA"/>
</dbReference>
<comment type="caution">
    <text evidence="1">The sequence shown here is derived from an EMBL/GenBank/DDBJ whole genome shotgun (WGS) entry which is preliminary data.</text>
</comment>
<dbReference type="Gene3D" id="1.10.286.50">
    <property type="match status" value="1"/>
</dbReference>